<protein>
    <recommendedName>
        <fullName evidence="4">Phage abortive infection protein</fullName>
    </recommendedName>
</protein>
<evidence type="ECO:0000313" key="2">
    <source>
        <dbReference type="EMBL" id="MBM6662849.1"/>
    </source>
</evidence>
<proteinExistence type="predicted"/>
<dbReference type="AlphaFoldDB" id="A0A938WR48"/>
<dbReference type="Pfam" id="PF16872">
    <property type="entry name" value="putAbiC"/>
    <property type="match status" value="1"/>
</dbReference>
<sequence>MAITGQVGDFMGGVIGSLWALAGVFLYFSAIKMQNKELENQSKFRREDRILDSIKEFENTFFALLASQQRIKDKLSADFYDAKFDDNHKLCEDKIHASGNNFFYEAYLVLKKLYSFCERDSFKINLKPNNELPYATQKEDRKRIMKNYSEDLAVANIGFREIHFERVKLKVDELNKCKAIYILYFIHYSSTIGHYCRHLYNILKYMDQVKIDILVMVRNNFEGNERIVKMADVNKRFKRYAAFLQSGLSMSEMGILFYNSLIYPKAKKLYLRYNLLENLQDVYLIKSEHKDLIKNFKCKSSDEMIEILLA</sequence>
<dbReference type="RefSeq" id="WP_205111684.1">
    <property type="nucleotide sequence ID" value="NZ_JACJJL010000032.1"/>
</dbReference>
<reference evidence="2 3" key="1">
    <citation type="journal article" date="2021" name="Sci. Rep.">
        <title>The distribution of antibiotic resistance genes in chicken gut microbiota commensals.</title>
        <authorList>
            <person name="Juricova H."/>
            <person name="Matiasovicova J."/>
            <person name="Kubasova T."/>
            <person name="Cejkova D."/>
            <person name="Rychlik I."/>
        </authorList>
    </citation>
    <scope>NUCLEOTIDE SEQUENCE [LARGE SCALE GENOMIC DNA]</scope>
    <source>
        <strain evidence="2 3">An819</strain>
    </source>
</reference>
<accession>A0A938WR48</accession>
<evidence type="ECO:0000256" key="1">
    <source>
        <dbReference type="SAM" id="Phobius"/>
    </source>
</evidence>
<keyword evidence="1" id="KW-0812">Transmembrane</keyword>
<feature type="transmembrane region" description="Helical" evidence="1">
    <location>
        <begin position="12"/>
        <end position="31"/>
    </location>
</feature>
<evidence type="ECO:0008006" key="4">
    <source>
        <dbReference type="Google" id="ProtNLM"/>
    </source>
</evidence>
<keyword evidence="1" id="KW-1133">Transmembrane helix</keyword>
<organism evidence="2 3">
    <name type="scientific">Marseilla massiliensis</name>
    <dbReference type="NCBI Taxonomy" id="1841864"/>
    <lineage>
        <taxon>Bacteria</taxon>
        <taxon>Pseudomonadati</taxon>
        <taxon>Bacteroidota</taxon>
        <taxon>Bacteroidia</taxon>
        <taxon>Bacteroidales</taxon>
        <taxon>Prevotellaceae</taxon>
        <taxon>Marseilla</taxon>
    </lineage>
</organism>
<keyword evidence="1" id="KW-0472">Membrane</keyword>
<gene>
    <name evidence="2" type="ORF">H6B30_14040</name>
</gene>
<name>A0A938WR48_9BACT</name>
<dbReference type="InterPro" id="IPR031709">
    <property type="entry name" value="PutAbiC"/>
</dbReference>
<evidence type="ECO:0000313" key="3">
    <source>
        <dbReference type="Proteomes" id="UP000764045"/>
    </source>
</evidence>
<dbReference type="EMBL" id="JACJJL010000032">
    <property type="protein sequence ID" value="MBM6662849.1"/>
    <property type="molecule type" value="Genomic_DNA"/>
</dbReference>
<comment type="caution">
    <text evidence="2">The sequence shown here is derived from an EMBL/GenBank/DDBJ whole genome shotgun (WGS) entry which is preliminary data.</text>
</comment>
<dbReference type="Proteomes" id="UP000764045">
    <property type="component" value="Unassembled WGS sequence"/>
</dbReference>
<keyword evidence="3" id="KW-1185">Reference proteome</keyword>